<dbReference type="CDD" id="cd08070">
    <property type="entry name" value="MPN_like"/>
    <property type="match status" value="1"/>
</dbReference>
<keyword evidence="5" id="KW-0482">Metalloprotease</keyword>
<evidence type="ECO:0000256" key="5">
    <source>
        <dbReference type="ARBA" id="ARBA00023049"/>
    </source>
</evidence>
<dbReference type="InterPro" id="IPR028090">
    <property type="entry name" value="JAB_dom_prok"/>
</dbReference>
<dbReference type="GO" id="GO:0008235">
    <property type="term" value="F:metalloexopeptidase activity"/>
    <property type="evidence" value="ECO:0007669"/>
    <property type="project" value="TreeGrafter"/>
</dbReference>
<evidence type="ECO:0000256" key="1">
    <source>
        <dbReference type="ARBA" id="ARBA00022670"/>
    </source>
</evidence>
<sequence length="153" mass="17545">MIPPELLRECFIHGQECYPEEACGFISGFPGEKGVCTRVHRMENILNRLHEEDAVRFPRNAREGYFIDPLSHLKLERELKERGEVIRIIYHSHPDVGAYFSEKDHEDALWDGRPRYPGIHYLVCGIAGGEIDGAVLVEYDNEKSGFESKSLDL</sequence>
<gene>
    <name evidence="7" type="ORF">METZ01_LOCUS510532</name>
</gene>
<proteinExistence type="predicted"/>
<evidence type="ECO:0000256" key="3">
    <source>
        <dbReference type="ARBA" id="ARBA00022801"/>
    </source>
</evidence>
<dbReference type="PANTHER" id="PTHR34858">
    <property type="entry name" value="CYSO-CYSTEINE PEPTIDASE"/>
    <property type="match status" value="1"/>
</dbReference>
<keyword evidence="4" id="KW-0862">Zinc</keyword>
<dbReference type="GO" id="GO:0006508">
    <property type="term" value="P:proteolysis"/>
    <property type="evidence" value="ECO:0007669"/>
    <property type="project" value="UniProtKB-KW"/>
</dbReference>
<dbReference type="SUPFAM" id="SSF102712">
    <property type="entry name" value="JAB1/MPN domain"/>
    <property type="match status" value="1"/>
</dbReference>
<evidence type="ECO:0000256" key="4">
    <source>
        <dbReference type="ARBA" id="ARBA00022833"/>
    </source>
</evidence>
<dbReference type="PANTHER" id="PTHR34858:SF1">
    <property type="entry name" value="CYSO-CYSTEINE PEPTIDASE"/>
    <property type="match status" value="1"/>
</dbReference>
<organism evidence="7">
    <name type="scientific">marine metagenome</name>
    <dbReference type="NCBI Taxonomy" id="408172"/>
    <lineage>
        <taxon>unclassified sequences</taxon>
        <taxon>metagenomes</taxon>
        <taxon>ecological metagenomes</taxon>
    </lineage>
</organism>
<dbReference type="Gene3D" id="3.40.140.10">
    <property type="entry name" value="Cytidine Deaminase, domain 2"/>
    <property type="match status" value="1"/>
</dbReference>
<reference evidence="7" key="1">
    <citation type="submission" date="2018-05" db="EMBL/GenBank/DDBJ databases">
        <authorList>
            <person name="Lanie J.A."/>
            <person name="Ng W.-L."/>
            <person name="Kazmierczak K.M."/>
            <person name="Andrzejewski T.M."/>
            <person name="Davidsen T.M."/>
            <person name="Wayne K.J."/>
            <person name="Tettelin H."/>
            <person name="Glass J.I."/>
            <person name="Rusch D."/>
            <person name="Podicherti R."/>
            <person name="Tsui H.-C.T."/>
            <person name="Winkler M.E."/>
        </authorList>
    </citation>
    <scope>NUCLEOTIDE SEQUENCE</scope>
</reference>
<evidence type="ECO:0000259" key="6">
    <source>
        <dbReference type="Pfam" id="PF14464"/>
    </source>
</evidence>
<keyword evidence="1" id="KW-0645">Protease</keyword>
<dbReference type="EMBL" id="UINC01226973">
    <property type="protein sequence ID" value="SVE57678.1"/>
    <property type="molecule type" value="Genomic_DNA"/>
</dbReference>
<keyword evidence="3" id="KW-0378">Hydrolase</keyword>
<evidence type="ECO:0000256" key="2">
    <source>
        <dbReference type="ARBA" id="ARBA00022723"/>
    </source>
</evidence>
<keyword evidence="2" id="KW-0479">Metal-binding</keyword>
<accession>A0A383ENK5</accession>
<dbReference type="InterPro" id="IPR051929">
    <property type="entry name" value="VirAsm_ModProt"/>
</dbReference>
<protein>
    <recommendedName>
        <fullName evidence="6">JAB domain-containing protein</fullName>
    </recommendedName>
</protein>
<name>A0A383ENK5_9ZZZZ</name>
<feature type="domain" description="JAB" evidence="6">
    <location>
        <begin position="5"/>
        <end position="126"/>
    </location>
</feature>
<dbReference type="Pfam" id="PF14464">
    <property type="entry name" value="Prok-JAB"/>
    <property type="match status" value="1"/>
</dbReference>
<dbReference type="AlphaFoldDB" id="A0A383ENK5"/>
<evidence type="ECO:0000313" key="7">
    <source>
        <dbReference type="EMBL" id="SVE57678.1"/>
    </source>
</evidence>
<dbReference type="GO" id="GO:0008270">
    <property type="term" value="F:zinc ion binding"/>
    <property type="evidence" value="ECO:0007669"/>
    <property type="project" value="TreeGrafter"/>
</dbReference>